<dbReference type="Proteomes" id="UP000196531">
    <property type="component" value="Unassembled WGS sequence"/>
</dbReference>
<organism evidence="1 2">
    <name type="scientific">Halobacteriovorax marinus</name>
    <dbReference type="NCBI Taxonomy" id="97084"/>
    <lineage>
        <taxon>Bacteria</taxon>
        <taxon>Pseudomonadati</taxon>
        <taxon>Bdellovibrionota</taxon>
        <taxon>Bacteriovoracia</taxon>
        <taxon>Bacteriovoracales</taxon>
        <taxon>Halobacteriovoraceae</taxon>
        <taxon>Halobacteriovorax</taxon>
    </lineage>
</organism>
<sequence length="148" mass="17346">MKYLIIILTFVSCTGGEPRYPRSIEKIIANKVMQNNSYDGVLQNSIKVIGIQSLGEFPISRIRRFHRRYDFSVQLRFTQECYQLGDTCISKKIYQESSAKRFYTLRKRNEVIKRDVYISFLKTKVGWVLADEVFKTRDSKLLSVSTNL</sequence>
<dbReference type="AlphaFoldDB" id="A0A1Y5FBR9"/>
<dbReference type="EMBL" id="MAAO01000007">
    <property type="protein sequence ID" value="OUR95856.1"/>
    <property type="molecule type" value="Genomic_DNA"/>
</dbReference>
<comment type="caution">
    <text evidence="1">The sequence shown here is derived from an EMBL/GenBank/DDBJ whole genome shotgun (WGS) entry which is preliminary data.</text>
</comment>
<protein>
    <submittedName>
        <fullName evidence="1">Uncharacterized protein</fullName>
    </submittedName>
</protein>
<evidence type="ECO:0000313" key="2">
    <source>
        <dbReference type="Proteomes" id="UP000196531"/>
    </source>
</evidence>
<accession>A0A1Y5FBR9</accession>
<evidence type="ECO:0000313" key="1">
    <source>
        <dbReference type="EMBL" id="OUR95856.1"/>
    </source>
</evidence>
<reference evidence="2" key="1">
    <citation type="journal article" date="2017" name="Proc. Natl. Acad. Sci. U.S.A.">
        <title>Simulation of Deepwater Horizon oil plume reveals substrate specialization within a complex community of hydrocarbon-degraders.</title>
        <authorList>
            <person name="Hu P."/>
            <person name="Dubinsky E.A."/>
            <person name="Probst A.J."/>
            <person name="Wang J."/>
            <person name="Sieber C.M.K."/>
            <person name="Tom L.M."/>
            <person name="Gardinali P."/>
            <person name="Banfield J.F."/>
            <person name="Atlas R.M."/>
            <person name="Andersen G.L."/>
        </authorList>
    </citation>
    <scope>NUCLEOTIDE SEQUENCE [LARGE SCALE GENOMIC DNA]</scope>
</reference>
<proteinExistence type="predicted"/>
<gene>
    <name evidence="1" type="ORF">A9Q84_15265</name>
</gene>
<name>A0A1Y5FBR9_9BACT</name>